<dbReference type="EMBL" id="JAIZPD010000001">
    <property type="protein sequence ID" value="KAH0967406.1"/>
    <property type="molecule type" value="Genomic_DNA"/>
</dbReference>
<organism evidence="3 4">
    <name type="scientific">Hirsutella rhossiliensis</name>
    <dbReference type="NCBI Taxonomy" id="111463"/>
    <lineage>
        <taxon>Eukaryota</taxon>
        <taxon>Fungi</taxon>
        <taxon>Dikarya</taxon>
        <taxon>Ascomycota</taxon>
        <taxon>Pezizomycotina</taxon>
        <taxon>Sordariomycetes</taxon>
        <taxon>Hypocreomycetidae</taxon>
        <taxon>Hypocreales</taxon>
        <taxon>Ophiocordycipitaceae</taxon>
        <taxon>Hirsutella</taxon>
    </lineage>
</organism>
<evidence type="ECO:0000313" key="4">
    <source>
        <dbReference type="Proteomes" id="UP000824596"/>
    </source>
</evidence>
<proteinExistence type="inferred from homology"/>
<dbReference type="Proteomes" id="UP000824596">
    <property type="component" value="Unassembled WGS sequence"/>
</dbReference>
<dbReference type="Pfam" id="PF13279">
    <property type="entry name" value="4HBT_2"/>
    <property type="match status" value="1"/>
</dbReference>
<evidence type="ECO:0000256" key="1">
    <source>
        <dbReference type="ARBA" id="ARBA00005953"/>
    </source>
</evidence>
<evidence type="ECO:0000313" key="3">
    <source>
        <dbReference type="EMBL" id="KAH0967406.1"/>
    </source>
</evidence>
<reference evidence="3" key="1">
    <citation type="submission" date="2021-09" db="EMBL/GenBank/DDBJ databases">
        <title>A high-quality genome of the endoparasitic fungus Hirsutella rhossiliensis with a comparison of Hirsutella genomes reveals transposable elements contributing to genome size variation.</title>
        <authorList>
            <person name="Lin R."/>
            <person name="Jiao Y."/>
            <person name="Sun X."/>
            <person name="Ling J."/>
            <person name="Xie B."/>
            <person name="Cheng X."/>
        </authorList>
    </citation>
    <scope>NUCLEOTIDE SEQUENCE</scope>
    <source>
        <strain evidence="3">HR02</strain>
    </source>
</reference>
<dbReference type="GeneID" id="68349177"/>
<dbReference type="GO" id="GO:0047617">
    <property type="term" value="F:fatty acyl-CoA hydrolase activity"/>
    <property type="evidence" value="ECO:0007669"/>
    <property type="project" value="TreeGrafter"/>
</dbReference>
<dbReference type="CDD" id="cd00586">
    <property type="entry name" value="4HBT"/>
    <property type="match status" value="1"/>
</dbReference>
<dbReference type="SUPFAM" id="SSF54637">
    <property type="entry name" value="Thioesterase/thiol ester dehydrase-isomerase"/>
    <property type="match status" value="1"/>
</dbReference>
<keyword evidence="4" id="KW-1185">Reference proteome</keyword>
<dbReference type="InterPro" id="IPR050563">
    <property type="entry name" value="4-hydroxybenzoyl-CoA_TE"/>
</dbReference>
<dbReference type="PANTHER" id="PTHR31793">
    <property type="entry name" value="4-HYDROXYBENZOYL-COA THIOESTERASE FAMILY MEMBER"/>
    <property type="match status" value="1"/>
</dbReference>
<dbReference type="InterPro" id="IPR029069">
    <property type="entry name" value="HotDog_dom_sf"/>
</dbReference>
<protein>
    <submittedName>
        <fullName evidence="3">Thioesterase-like superfamily domain-containing protein</fullName>
    </submittedName>
</protein>
<dbReference type="AlphaFoldDB" id="A0A9P8N7I9"/>
<dbReference type="PANTHER" id="PTHR31793:SF27">
    <property type="entry name" value="NOVEL THIOESTERASE SUPERFAMILY DOMAIN AND SAPOSIN A-TYPE DOMAIN CONTAINING PROTEIN (0610012H03RIK)"/>
    <property type="match status" value="1"/>
</dbReference>
<dbReference type="Gene3D" id="3.10.129.10">
    <property type="entry name" value="Hotdog Thioesterase"/>
    <property type="match status" value="1"/>
</dbReference>
<sequence>MPPSSADRRARRRQDYPYILDYRTRWNDNDMYDHMNNSVYNFLFDSAVNAYLAESCSIHPPTSSQHPLVAHTRTDYFRPIAYPAVADVALRVARLGRSSVTYELALFERGADDGPRAVCDFVHVFVDRKTGRPAPGGMTLELRRGLERICTQAPGDEPSSKI</sequence>
<gene>
    <name evidence="3" type="ORF">HRG_00048</name>
</gene>
<keyword evidence="2" id="KW-0378">Hydrolase</keyword>
<dbReference type="RefSeq" id="XP_044724919.1">
    <property type="nucleotide sequence ID" value="XM_044858519.1"/>
</dbReference>
<evidence type="ECO:0000256" key="2">
    <source>
        <dbReference type="ARBA" id="ARBA00022801"/>
    </source>
</evidence>
<accession>A0A9P8N7I9</accession>
<name>A0A9P8N7I9_9HYPO</name>
<dbReference type="FunFam" id="3.10.129.10:FF:000104">
    <property type="entry name" value="Thioesterase family protein (AFU_orthologue AFUA_2G16350)"/>
    <property type="match status" value="1"/>
</dbReference>
<dbReference type="OrthoDB" id="2420454at2759"/>
<comment type="caution">
    <text evidence="3">The sequence shown here is derived from an EMBL/GenBank/DDBJ whole genome shotgun (WGS) entry which is preliminary data.</text>
</comment>
<comment type="similarity">
    <text evidence="1">Belongs to the 4-hydroxybenzoyl-CoA thioesterase family.</text>
</comment>